<evidence type="ECO:0000313" key="1">
    <source>
        <dbReference type="EMBL" id="UWS33184.1"/>
    </source>
</evidence>
<evidence type="ECO:0000313" key="2">
    <source>
        <dbReference type="Proteomes" id="UP001058553"/>
    </source>
</evidence>
<gene>
    <name evidence="1" type="ORF">NYP84_16570</name>
</gene>
<reference evidence="1" key="1">
    <citation type="submission" date="2022-07" db="EMBL/GenBank/DDBJ databases">
        <title>Genetic diversity of Erwinia pyrifoliae.</title>
        <authorList>
            <person name="Park D.S."/>
            <person name="Ham H."/>
        </authorList>
    </citation>
    <scope>NUCLEOTIDE SEQUENCE</scope>
    <source>
        <strain evidence="1">CP201486</strain>
    </source>
</reference>
<name>A0ABY5X842_ERWPY</name>
<proteinExistence type="predicted"/>
<sequence length="70" mass="8252">MKIYGYENEDSELISLQEISLQVTIDELKELSSFIDNTINMMEKYGDKFGHEHFSDFIKSKKYPDIIITK</sequence>
<organism evidence="1 2">
    <name type="scientific">Erwinia pyrifoliae</name>
    <dbReference type="NCBI Taxonomy" id="79967"/>
    <lineage>
        <taxon>Bacteria</taxon>
        <taxon>Pseudomonadati</taxon>
        <taxon>Pseudomonadota</taxon>
        <taxon>Gammaproteobacteria</taxon>
        <taxon>Enterobacterales</taxon>
        <taxon>Erwiniaceae</taxon>
        <taxon>Erwinia</taxon>
    </lineage>
</organism>
<dbReference type="RefSeq" id="WP_012669382.1">
    <property type="nucleotide sequence ID" value="NZ_CP103445.1"/>
</dbReference>
<keyword evidence="2" id="KW-1185">Reference proteome</keyword>
<accession>A0ABY5X842</accession>
<protein>
    <submittedName>
        <fullName evidence="1">Uncharacterized protein</fullName>
    </submittedName>
</protein>
<dbReference type="EMBL" id="CP103445">
    <property type="protein sequence ID" value="UWS33184.1"/>
    <property type="molecule type" value="Genomic_DNA"/>
</dbReference>
<dbReference type="Proteomes" id="UP001058553">
    <property type="component" value="Chromosome"/>
</dbReference>